<accession>A0AAD9NBS1</accession>
<dbReference type="Pfam" id="PF17039">
    <property type="entry name" value="Glyco_tran_10_N"/>
    <property type="match status" value="1"/>
</dbReference>
<evidence type="ECO:0000256" key="5">
    <source>
        <dbReference type="ARBA" id="ARBA00022679"/>
    </source>
</evidence>
<feature type="domain" description="Fucosyltransferase C-terminal" evidence="13">
    <location>
        <begin position="216"/>
        <end position="395"/>
    </location>
</feature>
<dbReference type="InterPro" id="IPR001503">
    <property type="entry name" value="Glyco_trans_10"/>
</dbReference>
<dbReference type="SUPFAM" id="SSF53756">
    <property type="entry name" value="UDP-Glycosyltransferase/glycogen phosphorylase"/>
    <property type="match status" value="1"/>
</dbReference>
<dbReference type="InterPro" id="IPR038577">
    <property type="entry name" value="GT10-like_C_sf"/>
</dbReference>
<evidence type="ECO:0000256" key="4">
    <source>
        <dbReference type="ARBA" id="ARBA00022676"/>
    </source>
</evidence>
<evidence type="ECO:0000256" key="6">
    <source>
        <dbReference type="ARBA" id="ARBA00022692"/>
    </source>
</evidence>
<evidence type="ECO:0000256" key="10">
    <source>
        <dbReference type="ARBA" id="ARBA00023136"/>
    </source>
</evidence>
<dbReference type="PANTHER" id="PTHR48438">
    <property type="entry name" value="ALPHA-(1,3)-FUCOSYLTRANSFERASE C-RELATED"/>
    <property type="match status" value="1"/>
</dbReference>
<evidence type="ECO:0000256" key="12">
    <source>
        <dbReference type="RuleBase" id="RU003832"/>
    </source>
</evidence>
<proteinExistence type="inferred from homology"/>
<evidence type="ECO:0000313" key="16">
    <source>
        <dbReference type="Proteomes" id="UP001208570"/>
    </source>
</evidence>
<dbReference type="InterPro" id="IPR055270">
    <property type="entry name" value="Glyco_tran_10_C"/>
</dbReference>
<keyword evidence="10 12" id="KW-0472">Membrane</keyword>
<reference evidence="15" key="1">
    <citation type="journal article" date="2023" name="Mol. Biol. Evol.">
        <title>Third-Generation Sequencing Reveals the Adaptive Role of the Epigenome in Three Deep-Sea Polychaetes.</title>
        <authorList>
            <person name="Perez M."/>
            <person name="Aroh O."/>
            <person name="Sun Y."/>
            <person name="Lan Y."/>
            <person name="Juniper S.K."/>
            <person name="Young C.R."/>
            <person name="Angers B."/>
            <person name="Qian P.Y."/>
        </authorList>
    </citation>
    <scope>NUCLEOTIDE SEQUENCE</scope>
    <source>
        <strain evidence="15">P08H-3</strain>
    </source>
</reference>
<keyword evidence="7" id="KW-0735">Signal-anchor</keyword>
<name>A0AAD9NBS1_9ANNE</name>
<evidence type="ECO:0000256" key="8">
    <source>
        <dbReference type="ARBA" id="ARBA00022989"/>
    </source>
</evidence>
<organism evidence="15 16">
    <name type="scientific">Paralvinella palmiformis</name>
    <dbReference type="NCBI Taxonomy" id="53620"/>
    <lineage>
        <taxon>Eukaryota</taxon>
        <taxon>Metazoa</taxon>
        <taxon>Spiralia</taxon>
        <taxon>Lophotrochozoa</taxon>
        <taxon>Annelida</taxon>
        <taxon>Polychaeta</taxon>
        <taxon>Sedentaria</taxon>
        <taxon>Canalipalpata</taxon>
        <taxon>Terebellida</taxon>
        <taxon>Terebelliformia</taxon>
        <taxon>Alvinellidae</taxon>
        <taxon>Paralvinella</taxon>
    </lineage>
</organism>
<dbReference type="GO" id="GO:0032580">
    <property type="term" value="C:Golgi cisterna membrane"/>
    <property type="evidence" value="ECO:0007669"/>
    <property type="project" value="UniProtKB-SubCell"/>
</dbReference>
<feature type="domain" description="Fucosyltransferase N-terminal" evidence="14">
    <location>
        <begin position="80"/>
        <end position="192"/>
    </location>
</feature>
<dbReference type="Proteomes" id="UP001208570">
    <property type="component" value="Unassembled WGS sequence"/>
</dbReference>
<evidence type="ECO:0000256" key="7">
    <source>
        <dbReference type="ARBA" id="ARBA00022968"/>
    </source>
</evidence>
<keyword evidence="9 12" id="KW-0333">Golgi apparatus</keyword>
<evidence type="ECO:0000256" key="11">
    <source>
        <dbReference type="ARBA" id="ARBA00023180"/>
    </source>
</evidence>
<keyword evidence="4 12" id="KW-0328">Glycosyltransferase</keyword>
<evidence type="ECO:0000256" key="1">
    <source>
        <dbReference type="ARBA" id="ARBA00004323"/>
    </source>
</evidence>
<keyword evidence="6 12" id="KW-0812">Transmembrane</keyword>
<evidence type="ECO:0000256" key="9">
    <source>
        <dbReference type="ARBA" id="ARBA00023034"/>
    </source>
</evidence>
<dbReference type="PANTHER" id="PTHR48438:SF1">
    <property type="entry name" value="ALPHA-(1,3)-FUCOSYLTRANSFERASE C-RELATED"/>
    <property type="match status" value="1"/>
</dbReference>
<comment type="caution">
    <text evidence="15">The sequence shown here is derived from an EMBL/GenBank/DDBJ whole genome shotgun (WGS) entry which is preliminary data.</text>
</comment>
<feature type="transmembrane region" description="Helical" evidence="12">
    <location>
        <begin position="27"/>
        <end position="46"/>
    </location>
</feature>
<comment type="pathway">
    <text evidence="2">Protein modification; protein glycosylation.</text>
</comment>
<evidence type="ECO:0000256" key="2">
    <source>
        <dbReference type="ARBA" id="ARBA00004922"/>
    </source>
</evidence>
<dbReference type="Gene3D" id="3.40.50.11660">
    <property type="entry name" value="Glycosyl transferase family 10, C-terminal domain"/>
    <property type="match status" value="1"/>
</dbReference>
<dbReference type="FunFam" id="3.40.50.11660:FF:000006">
    <property type="entry name" value="Alpha-(1,3)-fucosyltransferase C"/>
    <property type="match status" value="1"/>
</dbReference>
<evidence type="ECO:0000259" key="13">
    <source>
        <dbReference type="Pfam" id="PF00852"/>
    </source>
</evidence>
<protein>
    <recommendedName>
        <fullName evidence="12">Fucosyltransferase</fullName>
        <ecNumber evidence="12">2.4.1.-</ecNumber>
    </recommendedName>
</protein>
<keyword evidence="8 12" id="KW-1133">Transmembrane helix</keyword>
<dbReference type="EMBL" id="JAODUP010000100">
    <property type="protein sequence ID" value="KAK2162371.1"/>
    <property type="molecule type" value="Genomic_DNA"/>
</dbReference>
<keyword evidence="16" id="KW-1185">Reference proteome</keyword>
<dbReference type="EC" id="2.4.1.-" evidence="12"/>
<dbReference type="AlphaFoldDB" id="A0AAD9NBS1"/>
<evidence type="ECO:0000259" key="14">
    <source>
        <dbReference type="Pfam" id="PF17039"/>
    </source>
</evidence>
<comment type="similarity">
    <text evidence="3 12">Belongs to the glycosyltransferase 10 family.</text>
</comment>
<dbReference type="GO" id="GO:0000139">
    <property type="term" value="C:Golgi membrane"/>
    <property type="evidence" value="ECO:0007669"/>
    <property type="project" value="UniProtKB-SubCell"/>
</dbReference>
<dbReference type="Pfam" id="PF00852">
    <property type="entry name" value="Glyco_transf_10"/>
    <property type="match status" value="1"/>
</dbReference>
<dbReference type="InterPro" id="IPR031481">
    <property type="entry name" value="Glyco_tran_10_N"/>
</dbReference>
<evidence type="ECO:0000256" key="3">
    <source>
        <dbReference type="ARBA" id="ARBA00008919"/>
    </source>
</evidence>
<sequence>MAQQQHQQRPTVSVQVNPSINSIFQTFIWVILLIAGCILWLIAYTANNYNYHFQRKHVEDQETGSVSGDPYAPPMEHQGHKIILFWNNFGTLQPYEFGLGHAPFVKHRCTIHNCMTTEDRTLLPKADAVIFHVRGLIEDSKEQLPKRAHPEQLFVFFTLESPIHTYHNLTAFYDYFNLTFTYREDSDIYCPMGKVTRRPESRIIRNMNHTLSKLYSTKSKIAAWVISKCDKEGSMRWQYGTELAKHIQVDVYGKCGTFSCPKTHFGLKCYTMISRKYRFYLGFENSFCKDYTTEKLWRTLQYDLVPVVLGGANYSHFLPPKSYIDVRDFNSPKHLAHYLHYLANNPVHYLEYFQWKETLRLRTVTNLRRDGFCKLCEILHAPEKYTYKKEFDVHKWWDLDANCLHDEALARTLGLPPDTRGP</sequence>
<gene>
    <name evidence="15" type="ORF">LSH36_100g12066</name>
</gene>
<keyword evidence="11" id="KW-0325">Glycoprotein</keyword>
<comment type="subcellular location">
    <subcellularLocation>
        <location evidence="1">Golgi apparatus membrane</location>
        <topology evidence="1">Single-pass type II membrane protein</topology>
    </subcellularLocation>
    <subcellularLocation>
        <location evidence="12">Golgi apparatus</location>
        <location evidence="12">Golgi stack membrane</location>
        <topology evidence="12">Single-pass type II membrane protein</topology>
    </subcellularLocation>
</comment>
<evidence type="ECO:0000313" key="15">
    <source>
        <dbReference type="EMBL" id="KAK2162371.1"/>
    </source>
</evidence>
<keyword evidence="5 12" id="KW-0808">Transferase</keyword>
<dbReference type="GO" id="GO:0008417">
    <property type="term" value="F:fucosyltransferase activity"/>
    <property type="evidence" value="ECO:0007669"/>
    <property type="project" value="InterPro"/>
</dbReference>